<evidence type="ECO:0000313" key="4">
    <source>
        <dbReference type="EMBL" id="CAC5425789.1"/>
    </source>
</evidence>
<evidence type="ECO:0000256" key="1">
    <source>
        <dbReference type="SAM" id="MobiDB-lite"/>
    </source>
</evidence>
<evidence type="ECO:0000313" key="5">
    <source>
        <dbReference type="Proteomes" id="UP000507470"/>
    </source>
</evidence>
<dbReference type="AlphaFoldDB" id="A0A6J8EYP9"/>
<organism evidence="4 5">
    <name type="scientific">Mytilus coruscus</name>
    <name type="common">Sea mussel</name>
    <dbReference type="NCBI Taxonomy" id="42192"/>
    <lineage>
        <taxon>Eukaryota</taxon>
        <taxon>Metazoa</taxon>
        <taxon>Spiralia</taxon>
        <taxon>Lophotrochozoa</taxon>
        <taxon>Mollusca</taxon>
        <taxon>Bivalvia</taxon>
        <taxon>Autobranchia</taxon>
        <taxon>Pteriomorphia</taxon>
        <taxon>Mytilida</taxon>
        <taxon>Mytiloidea</taxon>
        <taxon>Mytilidae</taxon>
        <taxon>Mytilinae</taxon>
        <taxon>Mytilus</taxon>
    </lineage>
</organism>
<dbReference type="Pfam" id="PF20720">
    <property type="entry name" value="nSTAND3"/>
    <property type="match status" value="1"/>
</dbReference>
<dbReference type="Pfam" id="PF18738">
    <property type="entry name" value="HEPN_DZIP3"/>
    <property type="match status" value="1"/>
</dbReference>
<dbReference type="EMBL" id="CACVKT020010304">
    <property type="protein sequence ID" value="CAC5425789.1"/>
    <property type="molecule type" value="Genomic_DNA"/>
</dbReference>
<dbReference type="Proteomes" id="UP000507470">
    <property type="component" value="Unassembled WGS sequence"/>
</dbReference>
<feature type="domain" description="Novel STAND NTPase 3" evidence="3">
    <location>
        <begin position="363"/>
        <end position="519"/>
    </location>
</feature>
<dbReference type="InterPro" id="IPR027417">
    <property type="entry name" value="P-loop_NTPase"/>
</dbReference>
<dbReference type="InterPro" id="IPR049050">
    <property type="entry name" value="nSTAND3"/>
</dbReference>
<sequence length="939" mass="108438">MGEWLDTLECKKPQKVIQVTGKISLALETGGVRDVEMIPDVIIEFMYIKVRVILVVIGVISRNNKDTEASNVISDNFDTTLIICLLRNMIPHESAPVTGWDNLPHPVDTSTGADLARVKWYRNQLVHSKDGVLSPTDVIRYWGDLEGAIGRLGGNNLLAEAHCAKHIVLDKSITDILTKLRINEHNIEENREMIDKLRVAFDKQKTIKDQHEHIIQQLTDSLQKGVGEAQKHAARLSDHKESICKKEIEKIDNTIKSILDKVTDKQNQVYTLTCLLVRLDCKYNKKLKEIDGHLVKHDEQMGKHDEQLAKHDEQIATSAQDIEDMKKKQHDTGDIPDDKKQKQRRLEGDTKALIDEDLREDTFVVTKVVSDGLLLLKQNGVLLITGHSGTGKSRTSRHVLHMFCTGDTSFKCIKLNTLKEWDDMVSRDDNVVVLLDDIFGETNCIYCKEKDTPILDKVHAYVCKGNIKVIITIRDTVKRQCQEVFDNQRLFKFDSIDLSSDKYKLNPNEKERILIKYMKTVRKSEYTKGKGFVDCNGDLILKSAEVRIIIQENPVEGFPLVIYQFVHNDKYFYLGRKFFDRPTEAILEEVRTIRRKGTVHSTNKREVYDTVCSYGLHSNKCDLSNTEIFQQEYCLLLPCLLEALEKEDNKDIHTENMIRSGETYRLDSYFENTKSKECFLANLLNIVAKANKLDTFDFILKTFNQIIKTSNNYNTKVYMKFALITSLYAICSIKDTVTMKDVKSVKATLDIVEENEIPVLLDQGVILTRIPSITSMFHVEDASKTCVFLTICIWKSYELFNIPVLEFLLSKYNQTPFNSNLFLKMVYRDKWIKQEVINKRIFRKMPSLSFDSLKWMMEKFADQHFTDVDFILEIACKYLMFDTVEYLASRCKTIDTFSCVISFWKKNINIFDCSHLTKDPNNQELLNFLFKKLTLPQQN</sequence>
<proteinExistence type="predicted"/>
<feature type="domain" description="DZIP3-like HEPN" evidence="2">
    <location>
        <begin position="70"/>
        <end position="172"/>
    </location>
</feature>
<accession>A0A6J8EYP9</accession>
<feature type="region of interest" description="Disordered" evidence="1">
    <location>
        <begin position="323"/>
        <end position="345"/>
    </location>
</feature>
<evidence type="ECO:0000259" key="2">
    <source>
        <dbReference type="Pfam" id="PF18738"/>
    </source>
</evidence>
<protein>
    <submittedName>
        <fullName evidence="4">Uncharacterized protein</fullName>
    </submittedName>
</protein>
<dbReference type="OrthoDB" id="6092734at2759"/>
<keyword evidence="5" id="KW-1185">Reference proteome</keyword>
<dbReference type="SUPFAM" id="SSF52540">
    <property type="entry name" value="P-loop containing nucleoside triphosphate hydrolases"/>
    <property type="match status" value="1"/>
</dbReference>
<reference evidence="4 5" key="1">
    <citation type="submission" date="2020-06" db="EMBL/GenBank/DDBJ databases">
        <authorList>
            <person name="Li R."/>
            <person name="Bekaert M."/>
        </authorList>
    </citation>
    <scope>NUCLEOTIDE SEQUENCE [LARGE SCALE GENOMIC DNA]</scope>
    <source>
        <strain evidence="5">wild</strain>
    </source>
</reference>
<evidence type="ECO:0000259" key="3">
    <source>
        <dbReference type="Pfam" id="PF20720"/>
    </source>
</evidence>
<dbReference type="InterPro" id="IPR041249">
    <property type="entry name" value="HEPN_DZIP3"/>
</dbReference>
<name>A0A6J8EYP9_MYTCO</name>
<gene>
    <name evidence="4" type="ORF">MCOR_57574</name>
</gene>